<evidence type="ECO:0000313" key="3">
    <source>
        <dbReference type="Proteomes" id="UP000325315"/>
    </source>
</evidence>
<evidence type="ECO:0000259" key="1">
    <source>
        <dbReference type="PROSITE" id="PS50994"/>
    </source>
</evidence>
<dbReference type="InterPro" id="IPR001584">
    <property type="entry name" value="Integrase_cat-core"/>
</dbReference>
<dbReference type="EMBL" id="SMMG02000007">
    <property type="protein sequence ID" value="KAA3466958.1"/>
    <property type="molecule type" value="Genomic_DNA"/>
</dbReference>
<dbReference type="InterPro" id="IPR012337">
    <property type="entry name" value="RNaseH-like_sf"/>
</dbReference>
<dbReference type="Gene3D" id="3.30.420.10">
    <property type="entry name" value="Ribonuclease H-like superfamily/Ribonuclease H"/>
    <property type="match status" value="1"/>
</dbReference>
<dbReference type="PANTHER" id="PTHR42648:SF20">
    <property type="entry name" value="RNA-DIRECTED DNA POLYMERASE"/>
    <property type="match status" value="1"/>
</dbReference>
<dbReference type="Proteomes" id="UP000325315">
    <property type="component" value="Unassembled WGS sequence"/>
</dbReference>
<dbReference type="AlphaFoldDB" id="A0A5B6VCS3"/>
<comment type="caution">
    <text evidence="2">The sequence shown here is derived from an EMBL/GenBank/DDBJ whole genome shotgun (WGS) entry which is preliminary data.</text>
</comment>
<name>A0A5B6VCS3_9ROSI</name>
<evidence type="ECO:0000313" key="2">
    <source>
        <dbReference type="EMBL" id="KAA3466958.1"/>
    </source>
</evidence>
<dbReference type="InterPro" id="IPR036397">
    <property type="entry name" value="RNaseH_sf"/>
</dbReference>
<sequence>MLVEDLIVRLRIEEDNRHGIIHEVTPPYSPQSNGVSEQKNRTLKEMMNTLLGSSGLSQNM</sequence>
<accession>A0A5B6VCS3</accession>
<dbReference type="InterPro" id="IPR039537">
    <property type="entry name" value="Retrotran_Ty1/copia-like"/>
</dbReference>
<dbReference type="OrthoDB" id="1744741at2759"/>
<dbReference type="GO" id="GO:0003676">
    <property type="term" value="F:nucleic acid binding"/>
    <property type="evidence" value="ECO:0007669"/>
    <property type="project" value="InterPro"/>
</dbReference>
<gene>
    <name evidence="2" type="ORF">EPI10_002014</name>
</gene>
<dbReference type="PROSITE" id="PS50994">
    <property type="entry name" value="INTEGRASE"/>
    <property type="match status" value="1"/>
</dbReference>
<keyword evidence="3" id="KW-1185">Reference proteome</keyword>
<feature type="domain" description="Integrase catalytic" evidence="1">
    <location>
        <begin position="1"/>
        <end position="60"/>
    </location>
</feature>
<organism evidence="2 3">
    <name type="scientific">Gossypium australe</name>
    <dbReference type="NCBI Taxonomy" id="47621"/>
    <lineage>
        <taxon>Eukaryota</taxon>
        <taxon>Viridiplantae</taxon>
        <taxon>Streptophyta</taxon>
        <taxon>Embryophyta</taxon>
        <taxon>Tracheophyta</taxon>
        <taxon>Spermatophyta</taxon>
        <taxon>Magnoliopsida</taxon>
        <taxon>eudicotyledons</taxon>
        <taxon>Gunneridae</taxon>
        <taxon>Pentapetalae</taxon>
        <taxon>rosids</taxon>
        <taxon>malvids</taxon>
        <taxon>Malvales</taxon>
        <taxon>Malvaceae</taxon>
        <taxon>Malvoideae</taxon>
        <taxon>Gossypium</taxon>
    </lineage>
</organism>
<dbReference type="PANTHER" id="PTHR42648">
    <property type="entry name" value="TRANSPOSASE, PUTATIVE-RELATED"/>
    <property type="match status" value="1"/>
</dbReference>
<reference evidence="3" key="1">
    <citation type="journal article" date="2019" name="Plant Biotechnol. J.">
        <title>Genome sequencing of the Australian wild diploid species Gossypium australe highlights disease resistance and delayed gland morphogenesis.</title>
        <authorList>
            <person name="Cai Y."/>
            <person name="Cai X."/>
            <person name="Wang Q."/>
            <person name="Wang P."/>
            <person name="Zhang Y."/>
            <person name="Cai C."/>
            <person name="Xu Y."/>
            <person name="Wang K."/>
            <person name="Zhou Z."/>
            <person name="Wang C."/>
            <person name="Geng S."/>
            <person name="Li B."/>
            <person name="Dong Q."/>
            <person name="Hou Y."/>
            <person name="Wang H."/>
            <person name="Ai P."/>
            <person name="Liu Z."/>
            <person name="Yi F."/>
            <person name="Sun M."/>
            <person name="An G."/>
            <person name="Cheng J."/>
            <person name="Zhang Y."/>
            <person name="Shi Q."/>
            <person name="Xie Y."/>
            <person name="Shi X."/>
            <person name="Chang Y."/>
            <person name="Huang F."/>
            <person name="Chen Y."/>
            <person name="Hong S."/>
            <person name="Mi L."/>
            <person name="Sun Q."/>
            <person name="Zhang L."/>
            <person name="Zhou B."/>
            <person name="Peng R."/>
            <person name="Zhang X."/>
            <person name="Liu F."/>
        </authorList>
    </citation>
    <scope>NUCLEOTIDE SEQUENCE [LARGE SCALE GENOMIC DNA]</scope>
    <source>
        <strain evidence="3">cv. PA1801</strain>
    </source>
</reference>
<dbReference type="GO" id="GO:0015074">
    <property type="term" value="P:DNA integration"/>
    <property type="evidence" value="ECO:0007669"/>
    <property type="project" value="InterPro"/>
</dbReference>
<dbReference type="SUPFAM" id="SSF53098">
    <property type="entry name" value="Ribonuclease H-like"/>
    <property type="match status" value="1"/>
</dbReference>
<protein>
    <submittedName>
        <fullName evidence="2">Retrovirus-related Pol polyprotein from transposon TNT 1-94</fullName>
    </submittedName>
</protein>
<proteinExistence type="predicted"/>